<reference evidence="1" key="1">
    <citation type="journal article" date="1999" name="Microbiology">
        <title>The oxygenase component of the 2-aminobenzenesulfonate dioxygenase system from Alcaligenes sp. strain O-1.</title>
        <authorList>
            <person name="Mampel J."/>
            <person name="Ruff J."/>
            <person name="Junker F."/>
            <person name="Cook A.M."/>
        </authorList>
    </citation>
    <scope>NUCLEOTIDE SEQUENCE</scope>
    <source>
        <strain evidence="1">O-1</strain>
        <plasmid evidence="1">unnamed</plasmid>
    </source>
</reference>
<protein>
    <submittedName>
        <fullName evidence="1">Hypothetical ISPpu14 like transposase</fullName>
    </submittedName>
</protein>
<name>Q3LFM1_9BURK</name>
<dbReference type="GO" id="GO:0003677">
    <property type="term" value="F:DNA binding"/>
    <property type="evidence" value="ECO:0007669"/>
    <property type="project" value="InterPro"/>
</dbReference>
<dbReference type="InterPro" id="IPR009057">
    <property type="entry name" value="Homeodomain-like_sf"/>
</dbReference>
<dbReference type="InterPro" id="IPR002514">
    <property type="entry name" value="Transposase_8"/>
</dbReference>
<reference evidence="1" key="2">
    <citation type="submission" date="2004-09" db="EMBL/GenBank/DDBJ databases">
        <title>Degradation of 2-aminobenzenesulfonate encoded in two vicinal operons on plasmid pSAH in Alcaligenes sp. strain O-1.</title>
        <authorList>
            <person name="Schleheck D."/>
            <person name="Cook A.M."/>
            <person name="Ruff J."/>
        </authorList>
    </citation>
    <scope>NUCLEOTIDE SEQUENCE</scope>
    <source>
        <strain evidence="1">O-1</strain>
        <plasmid evidence="1">unnamed</plasmid>
    </source>
</reference>
<dbReference type="GO" id="GO:0004803">
    <property type="term" value="F:transposase activity"/>
    <property type="evidence" value="ECO:0007669"/>
    <property type="project" value="InterPro"/>
</dbReference>
<accession>Q3LFM1</accession>
<evidence type="ECO:0000313" key="1">
    <source>
        <dbReference type="EMBL" id="ABA54716.1"/>
    </source>
</evidence>
<sequence length="133" mass="14187">MVSTMKDSGHKQIEWSGGKSVEYVSTNGKRRYTLQFKAWVIEQCLRPNVSVAAIALANGLNASLLRKSIVKHQQADAPVPPAPPGGFVPLAVVDEAPRGASQICIELRRGAVAVTWPLAAAPECSAKPATTKR</sequence>
<dbReference type="AlphaFoldDB" id="Q3LFM1"/>
<dbReference type="Pfam" id="PF01527">
    <property type="entry name" value="HTH_Tnp_1"/>
    <property type="match status" value="1"/>
</dbReference>
<geneLocation type="plasmid" evidence="1">
    <name>unnamed</name>
</geneLocation>
<dbReference type="GO" id="GO:0006313">
    <property type="term" value="P:DNA transposition"/>
    <property type="evidence" value="ECO:0007669"/>
    <property type="project" value="InterPro"/>
</dbReference>
<proteinExistence type="predicted"/>
<keyword evidence="1" id="KW-0614">Plasmid</keyword>
<organism evidence="1">
    <name type="scientific">Alcaligenes sp. O-1</name>
    <dbReference type="NCBI Taxonomy" id="108557"/>
    <lineage>
        <taxon>Bacteria</taxon>
        <taxon>Pseudomonadati</taxon>
        <taxon>Pseudomonadota</taxon>
        <taxon>Betaproteobacteria</taxon>
        <taxon>Burkholderiales</taxon>
        <taxon>Alcaligenaceae</taxon>
        <taxon>Alcaligenes</taxon>
    </lineage>
</organism>
<dbReference type="EMBL" id="AF109074">
    <property type="protein sequence ID" value="ABA54716.1"/>
    <property type="molecule type" value="Genomic_DNA"/>
</dbReference>
<dbReference type="SUPFAM" id="SSF46689">
    <property type="entry name" value="Homeodomain-like"/>
    <property type="match status" value="1"/>
</dbReference>